<organism evidence="1">
    <name type="scientific">Schistocephalus solidus</name>
    <name type="common">Tapeworm</name>
    <dbReference type="NCBI Taxonomy" id="70667"/>
    <lineage>
        <taxon>Eukaryota</taxon>
        <taxon>Metazoa</taxon>
        <taxon>Spiralia</taxon>
        <taxon>Lophotrochozoa</taxon>
        <taxon>Platyhelminthes</taxon>
        <taxon>Cestoda</taxon>
        <taxon>Eucestoda</taxon>
        <taxon>Diphyllobothriidea</taxon>
        <taxon>Diphyllobothriidae</taxon>
        <taxon>Schistocephalus</taxon>
    </lineage>
</organism>
<gene>
    <name evidence="1" type="ORF">TR91077</name>
</gene>
<sequence>MNHARKEQRLSPDNLMLCKGAPCGGSSRRLSRMGGLTRLNASVTRSNALNFSRGTLPRSPLLRNLMRAKTSKHLPKNAQGHPGGLHQSNLGNPKEICESTGFECLLRSSNYGRLCIRVYFLLSILYQPIHGGCCFFGEIRATLAVLHFTDHNSAEVFVVSLPAHRRLETVKSHNIFRPRLAFWQTFTLHFCHFIMNKFPKFYFE</sequence>
<reference evidence="1" key="1">
    <citation type="submission" date="2016-01" db="EMBL/GenBank/DDBJ databases">
        <title>Reference transcriptome for the parasite Schistocephalus solidus: insights into the molecular evolution of parasitism.</title>
        <authorList>
            <person name="Hebert F.O."/>
            <person name="Grambauer S."/>
            <person name="Barber I."/>
            <person name="Landry C.R."/>
            <person name="Aubin-Horth N."/>
        </authorList>
    </citation>
    <scope>NUCLEOTIDE SEQUENCE</scope>
</reference>
<protein>
    <submittedName>
        <fullName evidence="1">Uncharacterized protein</fullName>
    </submittedName>
</protein>
<dbReference type="AlphaFoldDB" id="A0A0X3Q3N6"/>
<evidence type="ECO:0000313" key="1">
    <source>
        <dbReference type="EMBL" id="JAP58843.1"/>
    </source>
</evidence>
<proteinExistence type="predicted"/>
<name>A0A0X3Q3N6_SCHSO</name>
<dbReference type="EMBL" id="GEEE01004382">
    <property type="protein sequence ID" value="JAP58843.1"/>
    <property type="molecule type" value="Transcribed_RNA"/>
</dbReference>
<accession>A0A0X3Q3N6</accession>